<dbReference type="InterPro" id="IPR001853">
    <property type="entry name" value="DSBA-like_thioredoxin_dom"/>
</dbReference>
<sequence length="200" mass="21559">MADIDYFFATVSPWTYLAGTRLEQIAARHGKTIAYKPVDLLAVFARTGGVAPKDRHPSRMEYRAQELTRQSAKLKMPLNLKPRHWPTNVAPSAYAVIAVAQAGGDVGPLVHAFTRAVWAEEREIADPEVIAAIVSDCGFDPAVADKGMLSAAETYAANTEEAAARGAFGAPFYIVNADDARFWGQDRLDDLDAHLGSGAA</sequence>
<dbReference type="GO" id="GO:0016853">
    <property type="term" value="F:isomerase activity"/>
    <property type="evidence" value="ECO:0007669"/>
    <property type="project" value="UniProtKB-KW"/>
</dbReference>
<dbReference type="Pfam" id="PF01323">
    <property type="entry name" value="DSBA"/>
    <property type="match status" value="1"/>
</dbReference>
<keyword evidence="1 3" id="KW-0413">Isomerase</keyword>
<dbReference type="InterPro" id="IPR014440">
    <property type="entry name" value="HCCAis_GSTk"/>
</dbReference>
<evidence type="ECO:0000313" key="4">
    <source>
        <dbReference type="Proteomes" id="UP001595973"/>
    </source>
</evidence>
<dbReference type="EC" id="5.99.1.4" evidence="1"/>
<feature type="domain" description="DSBA-like thioredoxin" evidence="2">
    <location>
        <begin position="4"/>
        <end position="195"/>
    </location>
</feature>
<dbReference type="Proteomes" id="UP001595973">
    <property type="component" value="Unassembled WGS sequence"/>
</dbReference>
<dbReference type="CDD" id="cd03022">
    <property type="entry name" value="DsbA_HCCA_Iso"/>
    <property type="match status" value="1"/>
</dbReference>
<evidence type="ECO:0000313" key="3">
    <source>
        <dbReference type="EMBL" id="MFC4671305.1"/>
    </source>
</evidence>
<evidence type="ECO:0000256" key="1">
    <source>
        <dbReference type="PIRNR" id="PIRNR006386"/>
    </source>
</evidence>
<dbReference type="RefSeq" id="WP_380721703.1">
    <property type="nucleotide sequence ID" value="NZ_JBHSGI010000033.1"/>
</dbReference>
<evidence type="ECO:0000259" key="2">
    <source>
        <dbReference type="Pfam" id="PF01323"/>
    </source>
</evidence>
<dbReference type="PIRSF" id="PIRSF006386">
    <property type="entry name" value="HCCAis_GSTk"/>
    <property type="match status" value="1"/>
</dbReference>
<organism evidence="3 4">
    <name type="scientific">Seohaeicola nanhaiensis</name>
    <dbReference type="NCBI Taxonomy" id="1387282"/>
    <lineage>
        <taxon>Bacteria</taxon>
        <taxon>Pseudomonadati</taxon>
        <taxon>Pseudomonadota</taxon>
        <taxon>Alphaproteobacteria</taxon>
        <taxon>Rhodobacterales</taxon>
        <taxon>Roseobacteraceae</taxon>
        <taxon>Seohaeicola</taxon>
    </lineage>
</organism>
<dbReference type="EMBL" id="JBHSGI010000033">
    <property type="protein sequence ID" value="MFC4671305.1"/>
    <property type="molecule type" value="Genomic_DNA"/>
</dbReference>
<reference evidence="4" key="1">
    <citation type="journal article" date="2019" name="Int. J. Syst. Evol. Microbiol.">
        <title>The Global Catalogue of Microorganisms (GCM) 10K type strain sequencing project: providing services to taxonomists for standard genome sequencing and annotation.</title>
        <authorList>
            <consortium name="The Broad Institute Genomics Platform"/>
            <consortium name="The Broad Institute Genome Sequencing Center for Infectious Disease"/>
            <person name="Wu L."/>
            <person name="Ma J."/>
        </authorList>
    </citation>
    <scope>NUCLEOTIDE SEQUENCE [LARGE SCALE GENOMIC DNA]</scope>
    <source>
        <strain evidence="4">CGMCC 4.7283</strain>
    </source>
</reference>
<dbReference type="InterPro" id="IPR044087">
    <property type="entry name" value="NahD-like"/>
</dbReference>
<accession>A0ABV9KMB6</accession>
<name>A0ABV9KMB6_9RHOB</name>
<keyword evidence="4" id="KW-1185">Reference proteome</keyword>
<comment type="catalytic activity">
    <reaction evidence="1">
        <text>2-hydroxychromene-2-carboxylate = (3E)-4-(2-hydroxyphenyl)-2-oxobut-3-enoate</text>
        <dbReference type="Rhea" id="RHEA:27401"/>
        <dbReference type="ChEBI" id="CHEBI:59350"/>
        <dbReference type="ChEBI" id="CHEBI:59353"/>
        <dbReference type="EC" id="5.99.1.4"/>
    </reaction>
</comment>
<proteinExistence type="inferred from homology"/>
<dbReference type="Gene3D" id="3.40.30.10">
    <property type="entry name" value="Glutaredoxin"/>
    <property type="match status" value="1"/>
</dbReference>
<protein>
    <recommendedName>
        <fullName evidence="1">2-hydroxychromene-2-carboxylate isomerase</fullName>
        <ecNumber evidence="1">5.99.1.4</ecNumber>
    </recommendedName>
</protein>
<dbReference type="InterPro" id="IPR051924">
    <property type="entry name" value="GST_Kappa/NadH"/>
</dbReference>
<dbReference type="PANTHER" id="PTHR42943">
    <property type="entry name" value="GLUTATHIONE S-TRANSFERASE KAPPA"/>
    <property type="match status" value="1"/>
</dbReference>
<dbReference type="PANTHER" id="PTHR42943:SF2">
    <property type="entry name" value="GLUTATHIONE S-TRANSFERASE KAPPA 1"/>
    <property type="match status" value="1"/>
</dbReference>
<comment type="caution">
    <text evidence="3">The sequence shown here is derived from an EMBL/GenBank/DDBJ whole genome shotgun (WGS) entry which is preliminary data.</text>
</comment>
<gene>
    <name evidence="3" type="ORF">ACFO5X_22325</name>
</gene>
<dbReference type="SUPFAM" id="SSF52833">
    <property type="entry name" value="Thioredoxin-like"/>
    <property type="match status" value="1"/>
</dbReference>
<dbReference type="InterPro" id="IPR036249">
    <property type="entry name" value="Thioredoxin-like_sf"/>
</dbReference>
<comment type="similarity">
    <text evidence="1">Belongs to the GST superfamily. NadH family.</text>
</comment>